<feature type="transmembrane region" description="Helical" evidence="3">
    <location>
        <begin position="187"/>
        <end position="220"/>
    </location>
</feature>
<feature type="transmembrane region" description="Helical" evidence="3">
    <location>
        <begin position="71"/>
        <end position="89"/>
    </location>
</feature>
<dbReference type="Pfam" id="PF01066">
    <property type="entry name" value="CDP-OH_P_transf"/>
    <property type="match status" value="1"/>
</dbReference>
<name>K0K1G0_SACES</name>
<proteinExistence type="inferred from homology"/>
<comment type="similarity">
    <text evidence="2">Belongs to the CDP-alcohol phosphatidyltransferase class-I family.</text>
</comment>
<evidence type="ECO:0000313" key="4">
    <source>
        <dbReference type="EMBL" id="CCH31407.1"/>
    </source>
</evidence>
<dbReference type="GO" id="GO:0016020">
    <property type="term" value="C:membrane"/>
    <property type="evidence" value="ECO:0007669"/>
    <property type="project" value="InterPro"/>
</dbReference>
<dbReference type="Gene3D" id="1.20.120.1760">
    <property type="match status" value="1"/>
</dbReference>
<evidence type="ECO:0000256" key="1">
    <source>
        <dbReference type="ARBA" id="ARBA00022679"/>
    </source>
</evidence>
<dbReference type="RefSeq" id="WP_015101519.1">
    <property type="nucleotide sequence ID" value="NC_019673.1"/>
</dbReference>
<dbReference type="eggNOG" id="COG0558">
    <property type="taxonomic scope" value="Bacteria"/>
</dbReference>
<evidence type="ECO:0000256" key="2">
    <source>
        <dbReference type="RuleBase" id="RU003750"/>
    </source>
</evidence>
<gene>
    <name evidence="4" type="ordered locus">BN6_41200</name>
</gene>
<dbReference type="STRING" id="1179773.BN6_41200"/>
<sequence length="249" mass="25742">MITLQHTAAPAVPEHAVWAGAQVLLLGVLGGTVGLGPPGWLAGTAYGLATWVLLAAAMVRAGVRSPGPADRVTLARGVLVGAVAALVADRMGEDVPVGLLVVFAAVALSLDFVDGRVARRTGTASPMGARFDMEVDAFLILVLSVHVALSSGLWVLAIGLMRYVFVAVSWVAPWLRGELPPSFARKAVAAVQGVLLVVAASGAVPFATVLVELALAALGWSFGRDVAGLWRTRDRVAAEAVVVKEYSHV</sequence>
<keyword evidence="1 2" id="KW-0808">Transferase</keyword>
<dbReference type="EMBL" id="HE804045">
    <property type="protein sequence ID" value="CCH31407.1"/>
    <property type="molecule type" value="Genomic_DNA"/>
</dbReference>
<dbReference type="PROSITE" id="PS00379">
    <property type="entry name" value="CDP_ALCOHOL_P_TRANSF"/>
    <property type="match status" value="1"/>
</dbReference>
<feature type="transmembrane region" description="Helical" evidence="3">
    <location>
        <begin position="133"/>
        <end position="149"/>
    </location>
</feature>
<keyword evidence="3" id="KW-0472">Membrane</keyword>
<dbReference type="OrthoDB" id="9782011at2"/>
<evidence type="ECO:0000313" key="5">
    <source>
        <dbReference type="Proteomes" id="UP000006281"/>
    </source>
</evidence>
<dbReference type="Proteomes" id="UP000006281">
    <property type="component" value="Chromosome"/>
</dbReference>
<protein>
    <submittedName>
        <fullName evidence="4">Integral membrane protein</fullName>
    </submittedName>
</protein>
<dbReference type="KEGG" id="sesp:BN6_41200"/>
<dbReference type="BioCyc" id="SESP1179773:BN6_RS19945-MONOMER"/>
<dbReference type="PATRIC" id="fig|1179773.3.peg.4124"/>
<feature type="transmembrane region" description="Helical" evidence="3">
    <location>
        <begin position="95"/>
        <end position="113"/>
    </location>
</feature>
<evidence type="ECO:0000256" key="3">
    <source>
        <dbReference type="SAM" id="Phobius"/>
    </source>
</evidence>
<reference evidence="4 5" key="1">
    <citation type="journal article" date="2012" name="BMC Genomics">
        <title>Complete genome sequence of Saccharothrix espanaensis DSM 44229T and comparison to the other completely sequenced Pseudonocardiaceae.</title>
        <authorList>
            <person name="Strobel T."/>
            <person name="Al-Dilaimi A."/>
            <person name="Blom J."/>
            <person name="Gessner A."/>
            <person name="Kalinowski J."/>
            <person name="Luzhetska M."/>
            <person name="Puhler A."/>
            <person name="Szczepanowski R."/>
            <person name="Bechthold A."/>
            <person name="Ruckert C."/>
        </authorList>
    </citation>
    <scope>NUCLEOTIDE SEQUENCE [LARGE SCALE GENOMIC DNA]</scope>
    <source>
        <strain evidence="5">ATCC 51144 / DSM 44229 / JCM 9112 / NBRC 15066 / NRRL 15764</strain>
    </source>
</reference>
<dbReference type="GO" id="GO:0016780">
    <property type="term" value="F:phosphotransferase activity, for other substituted phosphate groups"/>
    <property type="evidence" value="ECO:0007669"/>
    <property type="project" value="InterPro"/>
</dbReference>
<keyword evidence="3" id="KW-1133">Transmembrane helix</keyword>
<feature type="transmembrane region" description="Helical" evidence="3">
    <location>
        <begin position="39"/>
        <end position="59"/>
    </location>
</feature>
<dbReference type="HOGENOM" id="CLU_076605_1_0_11"/>
<dbReference type="InterPro" id="IPR000462">
    <property type="entry name" value="CDP-OH_P_trans"/>
</dbReference>
<keyword evidence="3" id="KW-0812">Transmembrane</keyword>
<dbReference type="InterPro" id="IPR043130">
    <property type="entry name" value="CDP-OH_PTrfase_TM_dom"/>
</dbReference>
<organism evidence="4 5">
    <name type="scientific">Saccharothrix espanaensis (strain ATCC 51144 / DSM 44229 / JCM 9112 / NBRC 15066 / NRRL 15764)</name>
    <dbReference type="NCBI Taxonomy" id="1179773"/>
    <lineage>
        <taxon>Bacteria</taxon>
        <taxon>Bacillati</taxon>
        <taxon>Actinomycetota</taxon>
        <taxon>Actinomycetes</taxon>
        <taxon>Pseudonocardiales</taxon>
        <taxon>Pseudonocardiaceae</taxon>
        <taxon>Saccharothrix</taxon>
    </lineage>
</organism>
<accession>K0K1G0</accession>
<dbReference type="AlphaFoldDB" id="K0K1G0"/>
<dbReference type="GO" id="GO:0008654">
    <property type="term" value="P:phospholipid biosynthetic process"/>
    <property type="evidence" value="ECO:0007669"/>
    <property type="project" value="InterPro"/>
</dbReference>
<keyword evidence="5" id="KW-1185">Reference proteome</keyword>
<dbReference type="InterPro" id="IPR048254">
    <property type="entry name" value="CDP_ALCOHOL_P_TRANSF_CS"/>
</dbReference>